<keyword evidence="3" id="KW-1185">Reference proteome</keyword>
<proteinExistence type="predicted"/>
<dbReference type="EMBL" id="VNHM01000019">
    <property type="protein sequence ID" value="TYO93335.1"/>
    <property type="molecule type" value="Genomic_DNA"/>
</dbReference>
<dbReference type="Proteomes" id="UP000323166">
    <property type="component" value="Unassembled WGS sequence"/>
</dbReference>
<keyword evidence="1" id="KW-1133">Transmembrane helix</keyword>
<keyword evidence="1" id="KW-0472">Membrane</keyword>
<reference evidence="2 3" key="1">
    <citation type="submission" date="2019-07" db="EMBL/GenBank/DDBJ databases">
        <title>Genomic Encyclopedia of Type Strains, Phase I: the one thousand microbial genomes (KMG-I) project.</title>
        <authorList>
            <person name="Kyrpides N."/>
        </authorList>
    </citation>
    <scope>NUCLEOTIDE SEQUENCE [LARGE SCALE GENOMIC DNA]</scope>
    <source>
        <strain evidence="2 3">DSM 6562</strain>
    </source>
</reference>
<dbReference type="AlphaFoldDB" id="A0A5S4ZNK8"/>
<name>A0A5S4ZNK8_9FIRM</name>
<evidence type="ECO:0000313" key="2">
    <source>
        <dbReference type="EMBL" id="TYO93335.1"/>
    </source>
</evidence>
<evidence type="ECO:0008006" key="4">
    <source>
        <dbReference type="Google" id="ProtNLM"/>
    </source>
</evidence>
<protein>
    <recommendedName>
        <fullName evidence="4">PilX-like prepilin protein</fullName>
    </recommendedName>
</protein>
<evidence type="ECO:0000313" key="3">
    <source>
        <dbReference type="Proteomes" id="UP000323166"/>
    </source>
</evidence>
<accession>A0A5S4ZNK8</accession>
<sequence>MGRFTGHQDGHTLILIIIISTILFISTTVLGAIVGMSYVNVTREEELLRVYYAADAGIEKTLAMVKAEPALLNGVPKTGGDNFGTVIPETEIKSGVTATVEAGKSKQIIGTLLSIRSLGKRKAVNGELLAQKTLHCEAVVYDPAEYFNGFMILPDQPGDFNFDGMLMLTGAGNLVLNGSINLFTFPVQWDGDLVASGDVKGADIDNNISGQIHERYRYIPPFPDLDVEYYFKMADNSGKVFDGGVSFGINTGAGKGEEPEEIREPGETGEMTAYNGFYYVDGDLDIEGNYSGTALFFSTGTITVMGDLKSSTGTTGAGGLTLVSFKDVIINGEVVEANIIASGSLVIRHGAKLYGSACVRDVKFLHDTPVTGPFAFEVYEASNIKPIEGALNIQIKEIQWKEQYPVF</sequence>
<feature type="transmembrane region" description="Helical" evidence="1">
    <location>
        <begin position="12"/>
        <end position="39"/>
    </location>
</feature>
<comment type="caution">
    <text evidence="2">The sequence shown here is derived from an EMBL/GenBank/DDBJ whole genome shotgun (WGS) entry which is preliminary data.</text>
</comment>
<evidence type="ECO:0000256" key="1">
    <source>
        <dbReference type="SAM" id="Phobius"/>
    </source>
</evidence>
<keyword evidence="1" id="KW-0812">Transmembrane</keyword>
<organism evidence="2 3">
    <name type="scientific">Desulfallas thermosapovorans DSM 6562</name>
    <dbReference type="NCBI Taxonomy" id="1121431"/>
    <lineage>
        <taxon>Bacteria</taxon>
        <taxon>Bacillati</taxon>
        <taxon>Bacillota</taxon>
        <taxon>Clostridia</taxon>
        <taxon>Eubacteriales</taxon>
        <taxon>Desulfallaceae</taxon>
        <taxon>Desulfallas</taxon>
    </lineage>
</organism>
<dbReference type="RefSeq" id="WP_166512604.1">
    <property type="nucleotide sequence ID" value="NZ_VNHM01000019.1"/>
</dbReference>
<gene>
    <name evidence="2" type="ORF">LX24_02661</name>
</gene>